<proteinExistence type="inferred from homology"/>
<dbReference type="PANTHER" id="PTHR30290">
    <property type="entry name" value="PERIPLASMIC BINDING COMPONENT OF ABC TRANSPORTER"/>
    <property type="match status" value="1"/>
</dbReference>
<dbReference type="Gene3D" id="3.10.105.10">
    <property type="entry name" value="Dipeptide-binding Protein, Domain 3"/>
    <property type="match status" value="1"/>
</dbReference>
<reference evidence="6 7" key="1">
    <citation type="submission" date="2021-05" db="EMBL/GenBank/DDBJ databases">
        <title>Kineosporia and Streptomyces sp. nov. two new marine actinobacteria isolated from Coral.</title>
        <authorList>
            <person name="Buangrab K."/>
            <person name="Sutthacheep M."/>
            <person name="Yeemin T."/>
            <person name="Harunari E."/>
            <person name="Igarashi Y."/>
            <person name="Kanchanasin P."/>
            <person name="Tanasupawat S."/>
            <person name="Phongsopitanun W."/>
        </authorList>
    </citation>
    <scope>NUCLEOTIDE SEQUENCE [LARGE SCALE GENOMIC DNA]</scope>
    <source>
        <strain evidence="6 7">J2-2</strain>
    </source>
</reference>
<comment type="caution">
    <text evidence="6">The sequence shown here is derived from an EMBL/GenBank/DDBJ whole genome shotgun (WGS) entry which is preliminary data.</text>
</comment>
<dbReference type="Gene3D" id="3.40.190.10">
    <property type="entry name" value="Periplasmic binding protein-like II"/>
    <property type="match status" value="1"/>
</dbReference>
<protein>
    <submittedName>
        <fullName evidence="6">ABC transporter substrate-binding protein</fullName>
    </submittedName>
</protein>
<feature type="chain" id="PRO_5046818600" evidence="4">
    <location>
        <begin position="25"/>
        <end position="531"/>
    </location>
</feature>
<evidence type="ECO:0000256" key="2">
    <source>
        <dbReference type="ARBA" id="ARBA00022448"/>
    </source>
</evidence>
<evidence type="ECO:0000313" key="7">
    <source>
        <dbReference type="Proteomes" id="UP001197247"/>
    </source>
</evidence>
<dbReference type="InterPro" id="IPR030678">
    <property type="entry name" value="Peptide/Ni-bd"/>
</dbReference>
<feature type="domain" description="Solute-binding protein family 5" evidence="5">
    <location>
        <begin position="84"/>
        <end position="439"/>
    </location>
</feature>
<name>A0ABS5TFN5_9ACTN</name>
<dbReference type="EMBL" id="JAHBAY010000005">
    <property type="protein sequence ID" value="MBT0769881.1"/>
    <property type="molecule type" value="Genomic_DNA"/>
</dbReference>
<dbReference type="PROSITE" id="PS51257">
    <property type="entry name" value="PROKAR_LIPOPROTEIN"/>
    <property type="match status" value="1"/>
</dbReference>
<evidence type="ECO:0000256" key="1">
    <source>
        <dbReference type="ARBA" id="ARBA00005695"/>
    </source>
</evidence>
<comment type="similarity">
    <text evidence="1">Belongs to the bacterial solute-binding protein 5 family.</text>
</comment>
<evidence type="ECO:0000259" key="5">
    <source>
        <dbReference type="Pfam" id="PF00496"/>
    </source>
</evidence>
<dbReference type="PIRSF" id="PIRSF002741">
    <property type="entry name" value="MppA"/>
    <property type="match status" value="1"/>
</dbReference>
<gene>
    <name evidence="6" type="ORF">KIH74_13170</name>
</gene>
<keyword evidence="2" id="KW-0813">Transport</keyword>
<organism evidence="6 7">
    <name type="scientific">Kineosporia corallincola</name>
    <dbReference type="NCBI Taxonomy" id="2835133"/>
    <lineage>
        <taxon>Bacteria</taxon>
        <taxon>Bacillati</taxon>
        <taxon>Actinomycetota</taxon>
        <taxon>Actinomycetes</taxon>
        <taxon>Kineosporiales</taxon>
        <taxon>Kineosporiaceae</taxon>
        <taxon>Kineosporia</taxon>
    </lineage>
</organism>
<keyword evidence="3 4" id="KW-0732">Signal</keyword>
<dbReference type="Pfam" id="PF00496">
    <property type="entry name" value="SBP_bac_5"/>
    <property type="match status" value="1"/>
</dbReference>
<dbReference type="SUPFAM" id="SSF53850">
    <property type="entry name" value="Periplasmic binding protein-like II"/>
    <property type="match status" value="1"/>
</dbReference>
<dbReference type="CDD" id="cd00995">
    <property type="entry name" value="PBP2_NikA_DppA_OppA_like"/>
    <property type="match status" value="1"/>
</dbReference>
<accession>A0ABS5TFN5</accession>
<evidence type="ECO:0000256" key="4">
    <source>
        <dbReference type="SAM" id="SignalP"/>
    </source>
</evidence>
<dbReference type="InterPro" id="IPR000914">
    <property type="entry name" value="SBP_5_dom"/>
</dbReference>
<evidence type="ECO:0000256" key="3">
    <source>
        <dbReference type="ARBA" id="ARBA00022729"/>
    </source>
</evidence>
<keyword evidence="7" id="KW-1185">Reference proteome</keyword>
<feature type="signal peptide" evidence="4">
    <location>
        <begin position="1"/>
        <end position="24"/>
    </location>
</feature>
<dbReference type="RefSeq" id="WP_214156183.1">
    <property type="nucleotide sequence ID" value="NZ_JAHBAY010000005.1"/>
</dbReference>
<evidence type="ECO:0000313" key="6">
    <source>
        <dbReference type="EMBL" id="MBT0769881.1"/>
    </source>
</evidence>
<dbReference type="Proteomes" id="UP001197247">
    <property type="component" value="Unassembled WGS sequence"/>
</dbReference>
<sequence length="531" mass="55732">MTRKHSPAYAVAATSALAALVLTACGGGGGTEAASTSYVSGGTFNLALNDDPGSLSPLTGVSLVQRALVPYAYDSLVQTTAEGEFRPWLAESWKETPTSITYTLKEGVTCSDGSDFSAATAAANINYQADAENGTFWNGSNITADMSAEADGNQLTITSKTTNPFLLSSTGAVEMVCQKGLDDPDTLKDATNGTGLFELTKAQAGSEYTYTKRDGYTWGPDGVTSQTEGLPDTVVGKVVTDESTAANLLLSGGLNAAGIAGSDRDRLKAAGNSSKGVPNPIGEMLFNERSDRPTADENVRQALTLALNREAVGDIVTDGYRSDMTSLVVQTPLLCVADGPKWQLPASDPSKAAALLEQAGYVAGADGMRAKDGKPLSIRFLYDAGTPSHAAAAEEVQAEWKEIGVQTELVAEDPTGWSTDLYQTYDWDTGFIQLAPGTPVVLSLFFYGATSEEGGYNFMGVKNPEYNALAEKAFTAENSQTACGIWQDAEAQLVERADVYPLAQTESPIFFAGATAEVTGSIQPTSIRMLG</sequence>
<dbReference type="PANTHER" id="PTHR30290:SF9">
    <property type="entry name" value="OLIGOPEPTIDE-BINDING PROTEIN APPA"/>
    <property type="match status" value="1"/>
</dbReference>
<dbReference type="InterPro" id="IPR039424">
    <property type="entry name" value="SBP_5"/>
</dbReference>